<dbReference type="EMBL" id="VOIH02000010">
    <property type="protein sequence ID" value="KAF3434529.1"/>
    <property type="molecule type" value="Genomic_DNA"/>
</dbReference>
<gene>
    <name evidence="3" type="ORF">FNV43_RR21614</name>
</gene>
<keyword evidence="4" id="KW-1185">Reference proteome</keyword>
<sequence length="153" mass="17861">MRQLTRAQVKERLSVESWTVTRGRTLLHWLKEIELLKGLEVPPVAAISREEDKDPNEDTEEDKDPEESDDIIVYEDSPEPIDPEDFDPWDYPDSDLGFNFLFVLGLSNFAYIVYVMSRPSRNVHPELKISLENKTSRLLKTLKRLEGQNMQQQ</sequence>
<evidence type="ECO:0000256" key="2">
    <source>
        <dbReference type="SAM" id="Phobius"/>
    </source>
</evidence>
<dbReference type="AlphaFoldDB" id="A0A8K0GQA1"/>
<evidence type="ECO:0000313" key="3">
    <source>
        <dbReference type="EMBL" id="KAF3434529.1"/>
    </source>
</evidence>
<keyword evidence="2" id="KW-1133">Transmembrane helix</keyword>
<feature type="region of interest" description="Disordered" evidence="1">
    <location>
        <begin position="46"/>
        <end position="88"/>
    </location>
</feature>
<reference evidence="3" key="1">
    <citation type="submission" date="2020-03" db="EMBL/GenBank/DDBJ databases">
        <title>A high-quality chromosome-level genome assembly of a woody plant with both climbing and erect habits, Rhamnella rubrinervis.</title>
        <authorList>
            <person name="Lu Z."/>
            <person name="Yang Y."/>
            <person name="Zhu X."/>
            <person name="Sun Y."/>
        </authorList>
    </citation>
    <scope>NUCLEOTIDE SEQUENCE</scope>
    <source>
        <strain evidence="3">BYM</strain>
        <tissue evidence="3">Leaf</tissue>
    </source>
</reference>
<evidence type="ECO:0000313" key="4">
    <source>
        <dbReference type="Proteomes" id="UP000796880"/>
    </source>
</evidence>
<keyword evidence="2" id="KW-0812">Transmembrane</keyword>
<proteinExistence type="predicted"/>
<feature type="transmembrane region" description="Helical" evidence="2">
    <location>
        <begin position="96"/>
        <end position="116"/>
    </location>
</feature>
<evidence type="ECO:0000256" key="1">
    <source>
        <dbReference type="SAM" id="MobiDB-lite"/>
    </source>
</evidence>
<comment type="caution">
    <text evidence="3">The sequence shown here is derived from an EMBL/GenBank/DDBJ whole genome shotgun (WGS) entry which is preliminary data.</text>
</comment>
<dbReference type="Proteomes" id="UP000796880">
    <property type="component" value="Unassembled WGS sequence"/>
</dbReference>
<protein>
    <submittedName>
        <fullName evidence="3">Uncharacterized protein</fullName>
    </submittedName>
</protein>
<name>A0A8K0GQA1_9ROSA</name>
<feature type="compositionally biased region" description="Acidic residues" evidence="1">
    <location>
        <begin position="53"/>
        <end position="88"/>
    </location>
</feature>
<keyword evidence="2" id="KW-0472">Membrane</keyword>
<organism evidence="3 4">
    <name type="scientific">Rhamnella rubrinervis</name>
    <dbReference type="NCBI Taxonomy" id="2594499"/>
    <lineage>
        <taxon>Eukaryota</taxon>
        <taxon>Viridiplantae</taxon>
        <taxon>Streptophyta</taxon>
        <taxon>Embryophyta</taxon>
        <taxon>Tracheophyta</taxon>
        <taxon>Spermatophyta</taxon>
        <taxon>Magnoliopsida</taxon>
        <taxon>eudicotyledons</taxon>
        <taxon>Gunneridae</taxon>
        <taxon>Pentapetalae</taxon>
        <taxon>rosids</taxon>
        <taxon>fabids</taxon>
        <taxon>Rosales</taxon>
        <taxon>Rhamnaceae</taxon>
        <taxon>rhamnoid group</taxon>
        <taxon>Rhamneae</taxon>
        <taxon>Rhamnella</taxon>
    </lineage>
</organism>
<accession>A0A8K0GQA1</accession>